<organism evidence="2 3">
    <name type="scientific">Lampropedia cohaerens</name>
    <dbReference type="NCBI Taxonomy" id="1610491"/>
    <lineage>
        <taxon>Bacteria</taxon>
        <taxon>Pseudomonadati</taxon>
        <taxon>Pseudomonadota</taxon>
        <taxon>Betaproteobacteria</taxon>
        <taxon>Burkholderiales</taxon>
        <taxon>Comamonadaceae</taxon>
        <taxon>Lampropedia</taxon>
    </lineage>
</organism>
<keyword evidence="1" id="KW-0812">Transmembrane</keyword>
<sequence>MSGLALFLALLLDQFRPLQAHHRLYASVRALLGRIQQTMDTGSPAHAWLAWAVAVAVPSLLAWGVYAALARWAGGFAAFVWMVAVAYACLEFRAFGLHFTEVRNAISLDDRPGAAAALVRWRHALTQPGAAYHEGKAATARVPMRMLAVRLSLEHMHRYVFGVFIAFLVGASLGLGPLGAVLYRAADYAYWRWHCNDCQSLSERPSPALAMVAGQGWRAVNWLPARVTALMSSLVGRYEEAFSVWRSGSGASRDPDALVLATGAVSLGQTPAWARAMAQLNLTRDATEVAPQASCQEIAAVLHEAASLIWRVLLLWLAIWLVVGLIDAVL</sequence>
<dbReference type="STRING" id="1610491.AAV94_09625"/>
<feature type="transmembrane region" description="Helical" evidence="1">
    <location>
        <begin position="76"/>
        <end position="95"/>
    </location>
</feature>
<feature type="transmembrane region" description="Helical" evidence="1">
    <location>
        <begin position="308"/>
        <end position="326"/>
    </location>
</feature>
<reference evidence="2 3" key="1">
    <citation type="submission" date="2015-05" db="EMBL/GenBank/DDBJ databases">
        <title>Draft genome sequence of Lampropedia sp. CT6, isolated from the microbial mat of a hot water spring, located at Manikaran, India.</title>
        <authorList>
            <person name="Tripathi C."/>
            <person name="Rani P."/>
            <person name="Mahato N.K."/>
            <person name="Lal R."/>
        </authorList>
    </citation>
    <scope>NUCLEOTIDE SEQUENCE [LARGE SCALE GENOMIC DNA]</scope>
    <source>
        <strain evidence="2 3">CT6</strain>
    </source>
</reference>
<feature type="transmembrane region" description="Helical" evidence="1">
    <location>
        <begin position="159"/>
        <end position="183"/>
    </location>
</feature>
<proteinExistence type="predicted"/>
<dbReference type="Proteomes" id="UP000050580">
    <property type="component" value="Unassembled WGS sequence"/>
</dbReference>
<protein>
    <recommendedName>
        <fullName evidence="4">Cobalamin biosynthesis protein CobD</fullName>
    </recommendedName>
</protein>
<dbReference type="AlphaFoldDB" id="A0A0U1PYK9"/>
<accession>A0A0U1PYK9</accession>
<evidence type="ECO:0008006" key="4">
    <source>
        <dbReference type="Google" id="ProtNLM"/>
    </source>
</evidence>
<dbReference type="PANTHER" id="PTHR38684:SF1">
    <property type="entry name" value="PROTEIN AMPE"/>
    <property type="match status" value="1"/>
</dbReference>
<comment type="caution">
    <text evidence="2">The sequence shown here is derived from an EMBL/GenBank/DDBJ whole genome shotgun (WGS) entry which is preliminary data.</text>
</comment>
<dbReference type="GO" id="GO:0046677">
    <property type="term" value="P:response to antibiotic"/>
    <property type="evidence" value="ECO:0007669"/>
    <property type="project" value="TreeGrafter"/>
</dbReference>
<keyword evidence="1" id="KW-1133">Transmembrane helix</keyword>
<name>A0A0U1PYK9_9BURK</name>
<keyword evidence="3" id="KW-1185">Reference proteome</keyword>
<evidence type="ECO:0000313" key="3">
    <source>
        <dbReference type="Proteomes" id="UP000050580"/>
    </source>
</evidence>
<keyword evidence="1" id="KW-0472">Membrane</keyword>
<gene>
    <name evidence="2" type="ORF">AAV94_09625</name>
</gene>
<dbReference type="InterPro" id="IPR052966">
    <property type="entry name" value="Beta-lactamase_Reg"/>
</dbReference>
<evidence type="ECO:0000256" key="1">
    <source>
        <dbReference type="SAM" id="Phobius"/>
    </source>
</evidence>
<dbReference type="EMBL" id="LBNQ01000027">
    <property type="protein sequence ID" value="KKW67609.1"/>
    <property type="molecule type" value="Genomic_DNA"/>
</dbReference>
<dbReference type="GO" id="GO:0005886">
    <property type="term" value="C:plasma membrane"/>
    <property type="evidence" value="ECO:0007669"/>
    <property type="project" value="TreeGrafter"/>
</dbReference>
<dbReference type="OrthoDB" id="8533534at2"/>
<evidence type="ECO:0000313" key="2">
    <source>
        <dbReference type="EMBL" id="KKW67609.1"/>
    </source>
</evidence>
<dbReference type="PANTHER" id="PTHR38684">
    <property type="entry name" value="PROTEIN AMPE"/>
    <property type="match status" value="1"/>
</dbReference>
<dbReference type="RefSeq" id="WP_046742127.1">
    <property type="nucleotide sequence ID" value="NZ_LBNQ01000027.1"/>
</dbReference>
<feature type="transmembrane region" description="Helical" evidence="1">
    <location>
        <begin position="48"/>
        <end position="69"/>
    </location>
</feature>